<accession>A0A699VW64</accession>
<comment type="caution">
    <text evidence="1">The sequence shown here is derived from an EMBL/GenBank/DDBJ whole genome shotgun (WGS) entry which is preliminary data.</text>
</comment>
<organism evidence="1">
    <name type="scientific">Tanacetum cinerariifolium</name>
    <name type="common">Dalmatian daisy</name>
    <name type="synonym">Chrysanthemum cinerariifolium</name>
    <dbReference type="NCBI Taxonomy" id="118510"/>
    <lineage>
        <taxon>Eukaryota</taxon>
        <taxon>Viridiplantae</taxon>
        <taxon>Streptophyta</taxon>
        <taxon>Embryophyta</taxon>
        <taxon>Tracheophyta</taxon>
        <taxon>Spermatophyta</taxon>
        <taxon>Magnoliopsida</taxon>
        <taxon>eudicotyledons</taxon>
        <taxon>Gunneridae</taxon>
        <taxon>Pentapetalae</taxon>
        <taxon>asterids</taxon>
        <taxon>campanulids</taxon>
        <taxon>Asterales</taxon>
        <taxon>Asteraceae</taxon>
        <taxon>Asteroideae</taxon>
        <taxon>Anthemideae</taxon>
        <taxon>Anthemidinae</taxon>
        <taxon>Tanacetum</taxon>
    </lineage>
</organism>
<gene>
    <name evidence="1" type="ORF">Tci_911446</name>
</gene>
<feature type="non-terminal residue" evidence="1">
    <location>
        <position position="1"/>
    </location>
</feature>
<dbReference type="AlphaFoldDB" id="A0A699VW64"/>
<sequence>EFGQVTKECQKPNWIKDAAYHKEKMLLCKQEEAVFQLNAEQADWRDDTNDESEDQELEAHYMYMAQIQEVNPNAAADSGPIFDSEPLQKVSNDDNYNMFFIESEHPEQSKSVHDT</sequence>
<name>A0A699VW64_TANCI</name>
<evidence type="ECO:0008006" key="2">
    <source>
        <dbReference type="Google" id="ProtNLM"/>
    </source>
</evidence>
<dbReference type="EMBL" id="BKCJ011517073">
    <property type="protein sequence ID" value="GFD39477.1"/>
    <property type="molecule type" value="Genomic_DNA"/>
</dbReference>
<proteinExistence type="predicted"/>
<protein>
    <recommendedName>
        <fullName evidence="2">Gag-Pol polyprotein</fullName>
    </recommendedName>
</protein>
<reference evidence="1" key="1">
    <citation type="journal article" date="2019" name="Sci. Rep.">
        <title>Draft genome of Tanacetum cinerariifolium, the natural source of mosquito coil.</title>
        <authorList>
            <person name="Yamashiro T."/>
            <person name="Shiraishi A."/>
            <person name="Satake H."/>
            <person name="Nakayama K."/>
        </authorList>
    </citation>
    <scope>NUCLEOTIDE SEQUENCE</scope>
</reference>
<evidence type="ECO:0000313" key="1">
    <source>
        <dbReference type="EMBL" id="GFD39477.1"/>
    </source>
</evidence>